<dbReference type="KEGG" id="cte:CT0901"/>
<gene>
    <name evidence="2" type="ordered locus">CT0901</name>
</gene>
<dbReference type="AlphaFoldDB" id="Q8KDZ3"/>
<protein>
    <submittedName>
        <fullName evidence="2">Uncharacterized protein</fullName>
    </submittedName>
</protein>
<sequence>MRKSAFKHNQNEKIPPPEPPCPMVGFISSAPLHQRLI</sequence>
<proteinExistence type="predicted"/>
<evidence type="ECO:0000313" key="3">
    <source>
        <dbReference type="Proteomes" id="UP000001007"/>
    </source>
</evidence>
<dbReference type="Proteomes" id="UP000001007">
    <property type="component" value="Chromosome"/>
</dbReference>
<accession>Q8KDZ3</accession>
<name>Q8KDZ3_CHLTE</name>
<dbReference type="HOGENOM" id="CLU_3342019_0_0_10"/>
<dbReference type="EMBL" id="AE006470">
    <property type="protein sequence ID" value="AAM72136.1"/>
    <property type="molecule type" value="Genomic_DNA"/>
</dbReference>
<keyword evidence="3" id="KW-1185">Reference proteome</keyword>
<dbReference type="EnsemblBacteria" id="AAM72136">
    <property type="protein sequence ID" value="AAM72136"/>
    <property type="gene ID" value="CT0901"/>
</dbReference>
<evidence type="ECO:0000256" key="1">
    <source>
        <dbReference type="SAM" id="MobiDB-lite"/>
    </source>
</evidence>
<reference evidence="2 3" key="1">
    <citation type="journal article" date="2002" name="Proc. Natl. Acad. Sci. U.S.A.">
        <title>The complete genome sequence of Chlorobium tepidum TLS, a photosynthetic, anaerobic, green-sulfur bacterium.</title>
        <authorList>
            <person name="Eisen J.A."/>
            <person name="Nelson K.E."/>
            <person name="Paulsen I.T."/>
            <person name="Heidelberg J.F."/>
            <person name="Wu M."/>
            <person name="Dodson R.J."/>
            <person name="Deboy R."/>
            <person name="Gwinn M.L."/>
            <person name="Nelson W.C."/>
            <person name="Haft D.H."/>
            <person name="Hickey E.K."/>
            <person name="Peterson J.D."/>
            <person name="Durkin A.S."/>
            <person name="Kolonay J.L."/>
            <person name="Yang F."/>
            <person name="Holt I."/>
            <person name="Umayam L.A."/>
            <person name="Mason T."/>
            <person name="Brenner M."/>
            <person name="Shea T.P."/>
            <person name="Parksey D."/>
            <person name="Nierman W.C."/>
            <person name="Feldblyum T.V."/>
            <person name="Hansen C.L."/>
            <person name="Craven M.B."/>
            <person name="Radune D."/>
            <person name="Vamathevan J."/>
            <person name="Khouri H."/>
            <person name="White O."/>
            <person name="Gruber T.M."/>
            <person name="Ketchum K.A."/>
            <person name="Venter J.C."/>
            <person name="Tettelin H."/>
            <person name="Bryant D.A."/>
            <person name="Fraser C.M."/>
        </authorList>
    </citation>
    <scope>NUCLEOTIDE SEQUENCE [LARGE SCALE GENOMIC DNA]</scope>
    <source>
        <strain evidence="3">ATCC 49652 / DSM 12025 / NBRC 103806 / TLS</strain>
    </source>
</reference>
<feature type="region of interest" description="Disordered" evidence="1">
    <location>
        <begin position="1"/>
        <end position="22"/>
    </location>
</feature>
<organism evidence="2 3">
    <name type="scientific">Chlorobaculum tepidum (strain ATCC 49652 / DSM 12025 / NBRC 103806 / TLS)</name>
    <name type="common">Chlorobium tepidum</name>
    <dbReference type="NCBI Taxonomy" id="194439"/>
    <lineage>
        <taxon>Bacteria</taxon>
        <taxon>Pseudomonadati</taxon>
        <taxon>Chlorobiota</taxon>
        <taxon>Chlorobiia</taxon>
        <taxon>Chlorobiales</taxon>
        <taxon>Chlorobiaceae</taxon>
        <taxon>Chlorobaculum</taxon>
    </lineage>
</organism>
<evidence type="ECO:0000313" key="2">
    <source>
        <dbReference type="EMBL" id="AAM72136.1"/>
    </source>
</evidence>